<accession>A0A9Q4G150</accession>
<evidence type="ECO:0000313" key="2">
    <source>
        <dbReference type="Proteomes" id="UP001057753"/>
    </source>
</evidence>
<protein>
    <submittedName>
        <fullName evidence="1">Acetamidase/formamidase family protein</fullName>
    </submittedName>
</protein>
<dbReference type="SUPFAM" id="SSF141130">
    <property type="entry name" value="Acetamidase/Formamidase-like"/>
    <property type="match status" value="1"/>
</dbReference>
<dbReference type="AlphaFoldDB" id="A0A9Q4G150"/>
<gene>
    <name evidence="1" type="ORF">HXA33_19365</name>
</gene>
<dbReference type="EMBL" id="JABXYM010000002">
    <property type="protein sequence ID" value="MCR6098672.1"/>
    <property type="molecule type" value="Genomic_DNA"/>
</dbReference>
<comment type="caution">
    <text evidence="1">The sequence shown here is derived from an EMBL/GenBank/DDBJ whole genome shotgun (WGS) entry which is preliminary data.</text>
</comment>
<reference evidence="1" key="1">
    <citation type="submission" date="2020-06" db="EMBL/GenBank/DDBJ databases">
        <title>Insight into the genomes of haloalkaliphilic bacilli from Kenyan soda lakes.</title>
        <authorList>
            <person name="Mwirichia R."/>
            <person name="Villamizar G.C."/>
            <person name="Poehlein A."/>
            <person name="Mugweru J."/>
            <person name="Kipnyargis A."/>
            <person name="Kiplimo D."/>
            <person name="Orwa P."/>
            <person name="Daniel R."/>
        </authorList>
    </citation>
    <scope>NUCLEOTIDE SEQUENCE</scope>
    <source>
        <strain evidence="1">B1096_S55</strain>
    </source>
</reference>
<keyword evidence="2" id="KW-1185">Reference proteome</keyword>
<dbReference type="Pfam" id="PF03069">
    <property type="entry name" value="FmdA_AmdA"/>
    <property type="match status" value="2"/>
</dbReference>
<proteinExistence type="predicted"/>
<evidence type="ECO:0000313" key="1">
    <source>
        <dbReference type="EMBL" id="MCR6098672.1"/>
    </source>
</evidence>
<dbReference type="GO" id="GO:0016811">
    <property type="term" value="F:hydrolase activity, acting on carbon-nitrogen (but not peptide) bonds, in linear amides"/>
    <property type="evidence" value="ECO:0007669"/>
    <property type="project" value="InterPro"/>
</dbReference>
<name>A0A9Q4G150_SALAG</name>
<dbReference type="InterPro" id="IPR004304">
    <property type="entry name" value="FmdA_AmdA"/>
</dbReference>
<dbReference type="Gene3D" id="2.60.120.580">
    <property type="entry name" value="Acetamidase/Formamidase-like domains"/>
    <property type="match status" value="2"/>
</dbReference>
<dbReference type="Gene3D" id="3.10.28.20">
    <property type="entry name" value="Acetamidase/Formamidase-like domains"/>
    <property type="match status" value="1"/>
</dbReference>
<dbReference type="Proteomes" id="UP001057753">
    <property type="component" value="Unassembled WGS sequence"/>
</dbReference>
<dbReference type="PANTHER" id="PTHR31891">
    <property type="entry name" value="FORMAMIDASE C869.04-RELATED"/>
    <property type="match status" value="1"/>
</dbReference>
<dbReference type="RefSeq" id="WP_257823064.1">
    <property type="nucleotide sequence ID" value="NZ_JABXYM010000002.1"/>
</dbReference>
<organism evidence="1 2">
    <name type="scientific">Salipaludibacillus agaradhaerens</name>
    <name type="common">Bacillus agaradhaerens</name>
    <dbReference type="NCBI Taxonomy" id="76935"/>
    <lineage>
        <taxon>Bacteria</taxon>
        <taxon>Bacillati</taxon>
        <taxon>Bacillota</taxon>
        <taxon>Bacilli</taxon>
        <taxon>Bacillales</taxon>
        <taxon>Bacillaceae</taxon>
    </lineage>
</organism>
<sequence>MKQHYTIHRHCHHFNWDNALEPVHVITPGERLSFEVTDASAGQLTPASTTEDLGRVDFQRVNPVNGPVYIEGAMPGDTLEVEIESFGPQDWGWTAVTPGFGLLQAQFQDPYLKIWDLKADKAEFLPGIEIPIAPFPGTIGVALPEPGPHNIVPPRKNGGNMDIKHLTKGAKLYLPVWVEGALFSVGDTHAAQGDGEVCGTAIEAPMDVQLRFKLHKKKQIYEPQFTTPGPLNTGTEGKGYFATTGYGEDLLTATKKAISFMIEHLVGHYGLSDVEAYALCSVAVDLKQSAVVDMPHYLVSAYLPLAIFK</sequence>
<dbReference type="PANTHER" id="PTHR31891:SF1">
    <property type="entry name" value="FORMAMIDASE C869.04-RELATED"/>
    <property type="match status" value="1"/>
</dbReference>